<sequence>MDSYKSDVGRFATSPLVRQHNDDGIAELSDVVKTFGAGVRVEVVRSTFTAYLSSLLCMKTHKYKATATSVATAIATTTTTTTRDGLAQRQETISAVEVA</sequence>
<proteinExistence type="predicted"/>
<dbReference type="EMBL" id="JAHQIW010005005">
    <property type="protein sequence ID" value="KAJ1364565.1"/>
    <property type="molecule type" value="Genomic_DNA"/>
</dbReference>
<name>A0AAD5MTV4_PARTN</name>
<evidence type="ECO:0000313" key="1">
    <source>
        <dbReference type="EMBL" id="KAJ1364565.1"/>
    </source>
</evidence>
<comment type="caution">
    <text evidence="1">The sequence shown here is derived from an EMBL/GenBank/DDBJ whole genome shotgun (WGS) entry which is preliminary data.</text>
</comment>
<dbReference type="AlphaFoldDB" id="A0AAD5MTV4"/>
<gene>
    <name evidence="1" type="ORF">KIN20_024687</name>
</gene>
<evidence type="ECO:0000313" key="2">
    <source>
        <dbReference type="Proteomes" id="UP001196413"/>
    </source>
</evidence>
<accession>A0AAD5MTV4</accession>
<organism evidence="1 2">
    <name type="scientific">Parelaphostrongylus tenuis</name>
    <name type="common">Meningeal worm</name>
    <dbReference type="NCBI Taxonomy" id="148309"/>
    <lineage>
        <taxon>Eukaryota</taxon>
        <taxon>Metazoa</taxon>
        <taxon>Ecdysozoa</taxon>
        <taxon>Nematoda</taxon>
        <taxon>Chromadorea</taxon>
        <taxon>Rhabditida</taxon>
        <taxon>Rhabditina</taxon>
        <taxon>Rhabditomorpha</taxon>
        <taxon>Strongyloidea</taxon>
        <taxon>Metastrongylidae</taxon>
        <taxon>Parelaphostrongylus</taxon>
    </lineage>
</organism>
<protein>
    <submittedName>
        <fullName evidence="1">Uncharacterized protein</fullName>
    </submittedName>
</protein>
<reference evidence="1" key="1">
    <citation type="submission" date="2021-06" db="EMBL/GenBank/DDBJ databases">
        <title>Parelaphostrongylus tenuis whole genome reference sequence.</title>
        <authorList>
            <person name="Garwood T.J."/>
            <person name="Larsen P.A."/>
            <person name="Fountain-Jones N.M."/>
            <person name="Garbe J.R."/>
            <person name="Macchietto M.G."/>
            <person name="Kania S.A."/>
            <person name="Gerhold R.W."/>
            <person name="Richards J.E."/>
            <person name="Wolf T.M."/>
        </authorList>
    </citation>
    <scope>NUCLEOTIDE SEQUENCE</scope>
    <source>
        <strain evidence="1">MNPRO001-30</strain>
        <tissue evidence="1">Meninges</tissue>
    </source>
</reference>
<keyword evidence="2" id="KW-1185">Reference proteome</keyword>
<dbReference type="Proteomes" id="UP001196413">
    <property type="component" value="Unassembled WGS sequence"/>
</dbReference>